<dbReference type="PANTHER" id="PTHR37813:SF1">
    <property type="entry name" value="FELS-2 PROPHAGE PROTEIN"/>
    <property type="match status" value="1"/>
</dbReference>
<name>A0A0U3QNK7_9MICC</name>
<keyword evidence="1" id="KW-1188">Viral release from host cell</keyword>
<dbReference type="KEGG" id="psul:AU252_19745"/>
<feature type="transmembrane region" description="Helical" evidence="2">
    <location>
        <begin position="445"/>
        <end position="464"/>
    </location>
</feature>
<dbReference type="EMBL" id="CP013747">
    <property type="protein sequence ID" value="ALV43115.1"/>
    <property type="molecule type" value="Genomic_DNA"/>
</dbReference>
<protein>
    <recommendedName>
        <fullName evidence="3">Phage tail tape measure protein domain-containing protein</fullName>
    </recommendedName>
</protein>
<dbReference type="Pfam" id="PF10145">
    <property type="entry name" value="PhageMin_Tail"/>
    <property type="match status" value="1"/>
</dbReference>
<feature type="transmembrane region" description="Helical" evidence="2">
    <location>
        <begin position="591"/>
        <end position="614"/>
    </location>
</feature>
<keyword evidence="2" id="KW-0812">Transmembrane</keyword>
<reference evidence="4 5" key="1">
    <citation type="submission" date="2015-12" db="EMBL/GenBank/DDBJ databases">
        <authorList>
            <person name="Shamseldin A."/>
            <person name="Moawad H."/>
            <person name="Abd El-Rahim W.M."/>
            <person name="Sadowsky M.J."/>
        </authorList>
    </citation>
    <scope>NUCLEOTIDE SEQUENCE [LARGE SCALE GENOMIC DNA]</scope>
    <source>
        <strain evidence="4 5">Ar51</strain>
    </source>
</reference>
<evidence type="ECO:0000256" key="1">
    <source>
        <dbReference type="ARBA" id="ARBA00022612"/>
    </source>
</evidence>
<dbReference type="STRING" id="121292.AU252_19745"/>
<keyword evidence="2" id="KW-1133">Transmembrane helix</keyword>
<dbReference type="Proteomes" id="UP000065151">
    <property type="component" value="Chromosome"/>
</dbReference>
<feature type="transmembrane region" description="Helical" evidence="2">
    <location>
        <begin position="489"/>
        <end position="508"/>
    </location>
</feature>
<evidence type="ECO:0000313" key="4">
    <source>
        <dbReference type="EMBL" id="ALV43115.1"/>
    </source>
</evidence>
<feature type="transmembrane region" description="Helical" evidence="2">
    <location>
        <begin position="387"/>
        <end position="408"/>
    </location>
</feature>
<feature type="transmembrane region" description="Helical" evidence="2">
    <location>
        <begin position="414"/>
        <end position="433"/>
    </location>
</feature>
<dbReference type="RefSeq" id="WP_058932168.1">
    <property type="nucleotide sequence ID" value="NZ_CP013747.1"/>
</dbReference>
<feature type="transmembrane region" description="Helical" evidence="2">
    <location>
        <begin position="690"/>
        <end position="717"/>
    </location>
</feature>
<accession>A0A0U3QNK7</accession>
<organism evidence="4">
    <name type="scientific">Pseudarthrobacter sulfonivorans</name>
    <dbReference type="NCBI Taxonomy" id="121292"/>
    <lineage>
        <taxon>Bacteria</taxon>
        <taxon>Bacillati</taxon>
        <taxon>Actinomycetota</taxon>
        <taxon>Actinomycetes</taxon>
        <taxon>Micrococcales</taxon>
        <taxon>Micrococcaceae</taxon>
        <taxon>Pseudarthrobacter</taxon>
    </lineage>
</organism>
<evidence type="ECO:0000256" key="2">
    <source>
        <dbReference type="SAM" id="Phobius"/>
    </source>
</evidence>
<feature type="transmembrane region" description="Helical" evidence="2">
    <location>
        <begin position="724"/>
        <end position="744"/>
    </location>
</feature>
<keyword evidence="2" id="KW-0472">Membrane</keyword>
<feature type="domain" description="Phage tail tape measure protein" evidence="3">
    <location>
        <begin position="106"/>
        <end position="305"/>
    </location>
</feature>
<feature type="transmembrane region" description="Helical" evidence="2">
    <location>
        <begin position="515"/>
        <end position="538"/>
    </location>
</feature>
<dbReference type="AlphaFoldDB" id="A0A0U3QNK7"/>
<proteinExistence type="predicted"/>
<dbReference type="InterPro" id="IPR010090">
    <property type="entry name" value="Phage_tape_meas"/>
</dbReference>
<feature type="transmembrane region" description="Helical" evidence="2">
    <location>
        <begin position="626"/>
        <end position="651"/>
    </location>
</feature>
<feature type="transmembrane region" description="Helical" evidence="2">
    <location>
        <begin position="544"/>
        <end position="570"/>
    </location>
</feature>
<feature type="transmembrane region" description="Helical" evidence="2">
    <location>
        <begin position="658"/>
        <end position="684"/>
    </location>
</feature>
<sequence length="926" mass="95194">MATQQLLFDILATSKGVDKTFQDVVDSADTMAGKLGAAGSKATAKLFSPMTAAAAGGIAGAALMSGLTTAINMDSVTSTMTAGLNLTGPAAAAAGQAAGQMYADGYGDSFESVTAGVEATLSSIKGLSGQSQADIQSVTSKVMDLSAAFGMDVGRAAQVAGQMINTGLAKDGVEAADLLAATLAKVPVNVREDVLDAVDEYGPMFANLGMSGGEAMTLLADASAKGAYGIDKTGDALKEFTIRATDMSKATSGAYESLGMDQTDMTNQLLAGGDTARAAFDKIIMGLGDIKDPAQQSQAALALFGTPIEDLGTAEIPKFIDSLLNSQEALGTVEGSAATLGEKLHSGPGAAFTELQRKAETTLGQLGAQMLPILTPILEGLQQFAPVIVPAVIALGALAAVIAVVNMVMAVSPIGWIVIGVVALIAAIVALVMNWDTVVAFLTQAWAGFVGWFQGVMAGFFGWWDGVWGGFIGWTQDVWNGFVGFLGDVWGGFMGWIQGIIGGFLGFWNSTWSTIGSFIAGVWAGIVAAATAGVHAFVDPIVNGIVGVWNFITAIFTNIGNFIAGVWNWITSLVGNIIKAFVQEHGDEMQAIWDNIVAVFTAIGGFFTGIWNWYVGIITGALQAVWGVISTVFTTVWGFISGVFTAIGAFIGGVWNWYVGVITAALQAVWGVVSAVFSAVWGFISEVFTAVGGFIGGVWNNIVAVISGAVGAVWGTIVNGFSAAWNFITSVFGQVAGFLGGIWGNIVSGVSGMIGQVGGFFSGLWGTITGALSGAGRWLWDAGVNIVNGLFDGIKSLAGTIGNFFLGLLPGWIVEPFKVALGIHSPSTVFAGFGENIGEGVLVGVGRVQGRIDDRMSSLVTVPEFGAGSGFGSSSTAGGRTAGGGSTIDDLIDVIRTQRPINVQAPPGTDPELVGRATAEQILWRG</sequence>
<dbReference type="PANTHER" id="PTHR37813">
    <property type="entry name" value="FELS-2 PROPHAGE PROTEIN"/>
    <property type="match status" value="1"/>
</dbReference>
<evidence type="ECO:0000313" key="5">
    <source>
        <dbReference type="Proteomes" id="UP000065151"/>
    </source>
</evidence>
<gene>
    <name evidence="4" type="ORF">AU252_19745</name>
</gene>
<evidence type="ECO:0000259" key="3">
    <source>
        <dbReference type="Pfam" id="PF10145"/>
    </source>
</evidence>